<dbReference type="GO" id="GO:0006260">
    <property type="term" value="P:DNA replication"/>
    <property type="evidence" value="ECO:0007669"/>
    <property type="project" value="TreeGrafter"/>
</dbReference>
<organism evidence="5 7">
    <name type="scientific">Enterococcus malodoratus ATCC 43197</name>
    <dbReference type="NCBI Taxonomy" id="1158601"/>
    <lineage>
        <taxon>Bacteria</taxon>
        <taxon>Bacillati</taxon>
        <taxon>Bacillota</taxon>
        <taxon>Bacilli</taxon>
        <taxon>Lactobacillales</taxon>
        <taxon>Enterococcaceae</taxon>
        <taxon>Enterococcus</taxon>
    </lineage>
</organism>
<dbReference type="InterPro" id="IPR002611">
    <property type="entry name" value="IstB_ATP-bd"/>
</dbReference>
<dbReference type="OrthoDB" id="2052561at2"/>
<dbReference type="EMBL" id="ASWA01000006">
    <property type="protein sequence ID" value="EOT63217.1"/>
    <property type="molecule type" value="Genomic_DNA"/>
</dbReference>
<evidence type="ECO:0000313" key="7">
    <source>
        <dbReference type="Proteomes" id="UP000013783"/>
    </source>
</evidence>
<dbReference type="Gene3D" id="3.40.50.300">
    <property type="entry name" value="P-loop containing nucleotide triphosphate hydrolases"/>
    <property type="match status" value="1"/>
</dbReference>
<sequence>MSQYQELLENLTTLKLDQIKEYLPRFLESEKTKELSTIDILYSLTERELAFRKQRAEKMNIKTSHFPYEKRMSDFDFDYQPSVNKRQLLDLSSLHFMERQENILFIGSSGVGKTHLATAIGMEACRQRISTYFITCNELIQRLTKAYQENRHEALIKNYCRYKLLIIDEIGYLPISEVGANLFFQLITRRYETKSTIITTNIPLSKWGAVFSDPTLANAILDRLVHHSQLIKITGRSYRMKDYLLDKDVLQAPTDEKSKKIGKN</sequence>
<feature type="domain" description="AAA+ ATPase" evidence="4">
    <location>
        <begin position="99"/>
        <end position="232"/>
    </location>
</feature>
<evidence type="ECO:0000313" key="6">
    <source>
        <dbReference type="EMBL" id="EOT63217.1"/>
    </source>
</evidence>
<reference evidence="5 7" key="1">
    <citation type="submission" date="2013-02" db="EMBL/GenBank/DDBJ databases">
        <title>The Genome Sequence of Enterococcus malodoratus ATCC_43197.</title>
        <authorList>
            <consortium name="The Broad Institute Genome Sequencing Platform"/>
            <consortium name="The Broad Institute Genome Sequencing Center for Infectious Disease"/>
            <person name="Earl A.M."/>
            <person name="Gilmore M.S."/>
            <person name="Lebreton F."/>
            <person name="Walker B."/>
            <person name="Young S.K."/>
            <person name="Zeng Q."/>
            <person name="Gargeya S."/>
            <person name="Fitzgerald M."/>
            <person name="Haas B."/>
            <person name="Abouelleil A."/>
            <person name="Alvarado L."/>
            <person name="Arachchi H.M."/>
            <person name="Berlin A.M."/>
            <person name="Chapman S.B."/>
            <person name="Dewar J."/>
            <person name="Goldberg J."/>
            <person name="Griggs A."/>
            <person name="Gujja S."/>
            <person name="Hansen M."/>
            <person name="Howarth C."/>
            <person name="Imamovic A."/>
            <person name="Larimer J."/>
            <person name="McCowan C."/>
            <person name="Murphy C."/>
            <person name="Neiman D."/>
            <person name="Pearson M."/>
            <person name="Priest M."/>
            <person name="Roberts A."/>
            <person name="Saif S."/>
            <person name="Shea T."/>
            <person name="Sisk P."/>
            <person name="Sykes S."/>
            <person name="Wortman J."/>
            <person name="Nusbaum C."/>
            <person name="Birren B."/>
        </authorList>
    </citation>
    <scope>NUCLEOTIDE SEQUENCE [LARGE SCALE GENOMIC DNA]</scope>
    <source>
        <strain evidence="5 7">ATCC 43197</strain>
    </source>
</reference>
<evidence type="ECO:0000259" key="4">
    <source>
        <dbReference type="SMART" id="SM00382"/>
    </source>
</evidence>
<evidence type="ECO:0000256" key="1">
    <source>
        <dbReference type="ARBA" id="ARBA00008059"/>
    </source>
</evidence>
<accession>R2RGU7</accession>
<dbReference type="Proteomes" id="UP000014148">
    <property type="component" value="Unassembled WGS sequence"/>
</dbReference>
<keyword evidence="2" id="KW-0547">Nucleotide-binding</keyword>
<proteinExistence type="inferred from homology"/>
<dbReference type="STRING" id="71451.RV07_GL002863"/>
<evidence type="ECO:0000256" key="2">
    <source>
        <dbReference type="ARBA" id="ARBA00022741"/>
    </source>
</evidence>
<evidence type="ECO:0000256" key="3">
    <source>
        <dbReference type="ARBA" id="ARBA00022840"/>
    </source>
</evidence>
<protein>
    <recommendedName>
        <fullName evidence="4">AAA+ ATPase domain-containing protein</fullName>
    </recommendedName>
</protein>
<dbReference type="InterPro" id="IPR003593">
    <property type="entry name" value="AAA+_ATPase"/>
</dbReference>
<gene>
    <name evidence="6" type="ORF">I585_04571</name>
    <name evidence="5" type="ORF">UAI_00033</name>
</gene>
<dbReference type="EMBL" id="AJAK01000001">
    <property type="protein sequence ID" value="EOH82915.1"/>
    <property type="molecule type" value="Genomic_DNA"/>
</dbReference>
<dbReference type="CDD" id="cd00009">
    <property type="entry name" value="AAA"/>
    <property type="match status" value="1"/>
</dbReference>
<dbReference type="SUPFAM" id="SSF52540">
    <property type="entry name" value="P-loop containing nucleoside triphosphate hydrolases"/>
    <property type="match status" value="1"/>
</dbReference>
<comment type="similarity">
    <text evidence="1">Belongs to the IS21/IS1162 putative ATP-binding protein family.</text>
</comment>
<keyword evidence="8" id="KW-1185">Reference proteome</keyword>
<dbReference type="NCBIfam" id="NF038214">
    <property type="entry name" value="IS21_help_AAA"/>
    <property type="match status" value="1"/>
</dbReference>
<dbReference type="SMART" id="SM00382">
    <property type="entry name" value="AAA"/>
    <property type="match status" value="1"/>
</dbReference>
<dbReference type="eggNOG" id="COG1484">
    <property type="taxonomic scope" value="Bacteria"/>
</dbReference>
<dbReference type="InterPro" id="IPR027417">
    <property type="entry name" value="P-loop_NTPase"/>
</dbReference>
<dbReference type="InterPro" id="IPR028350">
    <property type="entry name" value="DNAC/IstB-like"/>
</dbReference>
<dbReference type="GO" id="GO:0005524">
    <property type="term" value="F:ATP binding"/>
    <property type="evidence" value="ECO:0007669"/>
    <property type="project" value="UniProtKB-KW"/>
</dbReference>
<dbReference type="Proteomes" id="UP000013783">
    <property type="component" value="Unassembled WGS sequence"/>
</dbReference>
<evidence type="ECO:0000313" key="8">
    <source>
        <dbReference type="Proteomes" id="UP000014148"/>
    </source>
</evidence>
<comment type="caution">
    <text evidence="5">The sequence shown here is derived from an EMBL/GenBank/DDBJ whole genome shotgun (WGS) entry which is preliminary data.</text>
</comment>
<dbReference type="RefSeq" id="WP_010738945.1">
    <property type="nucleotide sequence ID" value="NZ_KB946245.1"/>
</dbReference>
<dbReference type="PANTHER" id="PTHR30050">
    <property type="entry name" value="CHROMOSOMAL REPLICATION INITIATOR PROTEIN DNAA"/>
    <property type="match status" value="1"/>
</dbReference>
<reference evidence="6 8" key="2">
    <citation type="submission" date="2013-03" db="EMBL/GenBank/DDBJ databases">
        <title>The Genome Sequence of Enterococcus malodoratus ATCC_43197 (PacBio/Illumina hybrid assembly).</title>
        <authorList>
            <consortium name="The Broad Institute Genomics Platform"/>
            <consortium name="The Broad Institute Genome Sequencing Center for Infectious Disease"/>
            <person name="Earl A."/>
            <person name="Russ C."/>
            <person name="Gilmore M."/>
            <person name="Surin D."/>
            <person name="Walker B."/>
            <person name="Young S."/>
            <person name="Zeng Q."/>
            <person name="Gargeya S."/>
            <person name="Fitzgerald M."/>
            <person name="Haas B."/>
            <person name="Abouelleil A."/>
            <person name="Allen A.W."/>
            <person name="Alvarado L."/>
            <person name="Arachchi H.M."/>
            <person name="Berlin A.M."/>
            <person name="Chapman S.B."/>
            <person name="Gainer-Dewar J."/>
            <person name="Goldberg J."/>
            <person name="Griggs A."/>
            <person name="Gujja S."/>
            <person name="Hansen M."/>
            <person name="Howarth C."/>
            <person name="Imamovic A."/>
            <person name="Ireland A."/>
            <person name="Larimer J."/>
            <person name="McCowan C."/>
            <person name="Murphy C."/>
            <person name="Pearson M."/>
            <person name="Poon T.W."/>
            <person name="Priest M."/>
            <person name="Roberts A."/>
            <person name="Saif S."/>
            <person name="Shea T."/>
            <person name="Sisk P."/>
            <person name="Sykes S."/>
            <person name="Wortman J."/>
            <person name="Nusbaum C."/>
            <person name="Birren B."/>
        </authorList>
    </citation>
    <scope>NUCLEOTIDE SEQUENCE [LARGE SCALE GENOMIC DNA]</scope>
    <source>
        <strain evidence="6 8">ATCC 43197</strain>
    </source>
</reference>
<dbReference type="InterPro" id="IPR047661">
    <property type="entry name" value="IstB"/>
</dbReference>
<dbReference type="PIRSF" id="PIRSF003073">
    <property type="entry name" value="DNAC_TnpB_IstB"/>
    <property type="match status" value="1"/>
</dbReference>
<dbReference type="PATRIC" id="fig|1158601.3.peg.32"/>
<name>R2RGU7_9ENTE</name>
<keyword evidence="3" id="KW-0067">ATP-binding</keyword>
<dbReference type="AlphaFoldDB" id="R2RGU7"/>
<dbReference type="PANTHER" id="PTHR30050:SF4">
    <property type="entry name" value="ATP-BINDING PROTEIN RV3427C IN INSERTION SEQUENCE-RELATED"/>
    <property type="match status" value="1"/>
</dbReference>
<evidence type="ECO:0000313" key="5">
    <source>
        <dbReference type="EMBL" id="EOH82915.1"/>
    </source>
</evidence>
<dbReference type="Pfam" id="PF01695">
    <property type="entry name" value="IstB_IS21"/>
    <property type="match status" value="1"/>
</dbReference>